<feature type="domain" description="F-box" evidence="1">
    <location>
        <begin position="23"/>
        <end position="55"/>
    </location>
</feature>
<name>A0A2P6R7K9_ROSCH</name>
<evidence type="ECO:0000259" key="1">
    <source>
        <dbReference type="Pfam" id="PF00646"/>
    </source>
</evidence>
<organism evidence="3 4">
    <name type="scientific">Rosa chinensis</name>
    <name type="common">China rose</name>
    <dbReference type="NCBI Taxonomy" id="74649"/>
    <lineage>
        <taxon>Eukaryota</taxon>
        <taxon>Viridiplantae</taxon>
        <taxon>Streptophyta</taxon>
        <taxon>Embryophyta</taxon>
        <taxon>Tracheophyta</taxon>
        <taxon>Spermatophyta</taxon>
        <taxon>Magnoliopsida</taxon>
        <taxon>eudicotyledons</taxon>
        <taxon>Gunneridae</taxon>
        <taxon>Pentapetalae</taxon>
        <taxon>rosids</taxon>
        <taxon>fabids</taxon>
        <taxon>Rosales</taxon>
        <taxon>Rosaceae</taxon>
        <taxon>Rosoideae</taxon>
        <taxon>Rosoideae incertae sedis</taxon>
        <taxon>Rosa</taxon>
    </lineage>
</organism>
<dbReference type="SUPFAM" id="SSF81383">
    <property type="entry name" value="F-box domain"/>
    <property type="match status" value="1"/>
</dbReference>
<reference evidence="3 4" key="1">
    <citation type="journal article" date="2018" name="Nat. Genet.">
        <title>The Rosa genome provides new insights in the design of modern roses.</title>
        <authorList>
            <person name="Bendahmane M."/>
        </authorList>
    </citation>
    <scope>NUCLEOTIDE SEQUENCE [LARGE SCALE GENOMIC DNA]</scope>
    <source>
        <strain evidence="4">cv. Old Blush</strain>
    </source>
</reference>
<sequence>MALEKGSELAELTESCKNIEEGVVEQILSTLPPKSLMRFKCISKWWYHLIASPRFVAQHLSISKHNPSPCVLIKRLVCKDTHTKKPEMVFSLLNFCYENDNNSNGGLSTNLSSVEDLTIPTRVVESLRIIGHCDGIVCLALIDYHQRLAKSSEVCLWNPAIHQFKFLPEEPFLPDWSKVPRSQMFEEFAYLQYYGGHVIVYPPKAVVYTMRTDSWREIKTFSLERETSYLWPDTFQLYFKGMCYWSGYEQQKEFFCVYDTDKEEDERIGQSIISFDTSDEVFDDILLPYELLESNNFIYLRLHLTVWNESVALFGLHFVDGHKATMWVRDDCGDVKGAWTKQLTFEYVEYFPYRLPQKILAFWKSNEILGVGENGSIVCYNLITKNVKYLQIQSIPDYFPPTRHTFIPFCGIAYVNSVVPIMNHGKHFI</sequence>
<dbReference type="InterPro" id="IPR036047">
    <property type="entry name" value="F-box-like_dom_sf"/>
</dbReference>
<dbReference type="InterPro" id="IPR017451">
    <property type="entry name" value="F-box-assoc_interact_dom"/>
</dbReference>
<dbReference type="CDD" id="cd22157">
    <property type="entry name" value="F-box_AtFBW1-like"/>
    <property type="match status" value="1"/>
</dbReference>
<dbReference type="PANTHER" id="PTHR31672:SF10">
    <property type="entry name" value="F-BOX DOMAIN-CONTAINING PROTEIN"/>
    <property type="match status" value="1"/>
</dbReference>
<dbReference type="InterPro" id="IPR050796">
    <property type="entry name" value="SCF_F-box_component"/>
</dbReference>
<dbReference type="PANTHER" id="PTHR31672">
    <property type="entry name" value="BNACNNG10540D PROTEIN"/>
    <property type="match status" value="1"/>
</dbReference>
<dbReference type="EMBL" id="PDCK01000041">
    <property type="protein sequence ID" value="PRQ42420.1"/>
    <property type="molecule type" value="Genomic_DNA"/>
</dbReference>
<evidence type="ECO:0000313" key="3">
    <source>
        <dbReference type="EMBL" id="PRQ42420.1"/>
    </source>
</evidence>
<comment type="caution">
    <text evidence="3">The sequence shown here is derived from an EMBL/GenBank/DDBJ whole genome shotgun (WGS) entry which is preliminary data.</text>
</comment>
<evidence type="ECO:0000313" key="4">
    <source>
        <dbReference type="Proteomes" id="UP000238479"/>
    </source>
</evidence>
<keyword evidence="4" id="KW-1185">Reference proteome</keyword>
<evidence type="ECO:0000259" key="2">
    <source>
        <dbReference type="Pfam" id="PF07734"/>
    </source>
</evidence>
<dbReference type="Gramene" id="PRQ42420">
    <property type="protein sequence ID" value="PRQ42420"/>
    <property type="gene ID" value="RchiOBHm_Chr3g0457451"/>
</dbReference>
<dbReference type="Pfam" id="PF07734">
    <property type="entry name" value="FBA_1"/>
    <property type="match status" value="1"/>
</dbReference>
<protein>
    <submittedName>
        <fullName evidence="3">Putative F-box domain-containing protein</fullName>
    </submittedName>
</protein>
<dbReference type="NCBIfam" id="TIGR01640">
    <property type="entry name" value="F_box_assoc_1"/>
    <property type="match status" value="1"/>
</dbReference>
<dbReference type="STRING" id="74649.A0A2P6R7K9"/>
<dbReference type="AlphaFoldDB" id="A0A2P6R7K9"/>
<dbReference type="Proteomes" id="UP000238479">
    <property type="component" value="Chromosome 3"/>
</dbReference>
<dbReference type="OMA" id="MCYDREN"/>
<dbReference type="InterPro" id="IPR006527">
    <property type="entry name" value="F-box-assoc_dom_typ1"/>
</dbReference>
<proteinExistence type="predicted"/>
<dbReference type="InterPro" id="IPR001810">
    <property type="entry name" value="F-box_dom"/>
</dbReference>
<feature type="domain" description="F-box associated beta-propeller type 1" evidence="2">
    <location>
        <begin position="126"/>
        <end position="421"/>
    </location>
</feature>
<dbReference type="Pfam" id="PF00646">
    <property type="entry name" value="F-box"/>
    <property type="match status" value="1"/>
</dbReference>
<gene>
    <name evidence="3" type="ORF">RchiOBHm_Chr3g0457451</name>
</gene>
<accession>A0A2P6R7K9</accession>